<feature type="compositionally biased region" description="Polar residues" evidence="2">
    <location>
        <begin position="457"/>
        <end position="475"/>
    </location>
</feature>
<dbReference type="Proteomes" id="UP000614610">
    <property type="component" value="Unassembled WGS sequence"/>
</dbReference>
<feature type="region of interest" description="Disordered" evidence="2">
    <location>
        <begin position="1"/>
        <end position="122"/>
    </location>
</feature>
<feature type="region of interest" description="Disordered" evidence="2">
    <location>
        <begin position="168"/>
        <end position="213"/>
    </location>
</feature>
<evidence type="ECO:0000313" key="6">
    <source>
        <dbReference type="Proteomes" id="UP000614610"/>
    </source>
</evidence>
<keyword evidence="1" id="KW-0175">Coiled coil</keyword>
<protein>
    <submittedName>
        <fullName evidence="3">Uncharacterized protein</fullName>
    </submittedName>
</protein>
<evidence type="ECO:0000256" key="1">
    <source>
        <dbReference type="SAM" id="Coils"/>
    </source>
</evidence>
<dbReference type="EMBL" id="WIWT01000089">
    <property type="protein sequence ID" value="KAF3202310.1"/>
    <property type="molecule type" value="Genomic_DNA"/>
</dbReference>
<dbReference type="AlphaFoldDB" id="A0A6G1MHB5"/>
<feature type="coiled-coil region" evidence="1">
    <location>
        <begin position="517"/>
        <end position="544"/>
    </location>
</feature>
<sequence>MEQQHRQEAAGRRGERELNSFRHVQPKPPANAGTEEFRREMLQMEQRLAPRVSDSRTRALELERELNSGTPVGVPEPEGSSPRTPHPKPTPGPQFPGLRTVILPGPAAGPGPKQRSGLLASDPLDRVDRRLLSPEPASIALPMSPTSADASRFLVLYSPVGEVITPHSAWAGPATTPGLSSGQTTPPPRPTPPPTAPRRSTRRAPQEFSRTPAPVRTGIEARGIGLPRTAPPIRPVSYPHMGQSSGQRLEQAGSSTTQQQGSRRITPMYVSPPIGGTTASPFTVDIQSAGRPPTQPVPRPTAKSVFEGLSSSSLTQKSGISTALATPRGLQSPGHPEPPAAMPLSFLPPEHVTSFPGLRTGHNVRDTLRKVSAETPKGGFERSTPADSTVIRKNPITLRPGQLQQEEASGSKFRSSAGLSGLYRDLRDLQDDSPLVGKSTNVASAKEKTKALAPRSLTLTTKAGTSSQELLQLDSSPKAPDSTANPQALHPGNMNSARDPRGYTSAGGALDETLDSLESLCGTIKRIESTMKDYRKNLEVDAQELKRDQKFLPHLQDRNTQDGSVRSQHYHSDRVESLLQDFRKKESRYHKSLESLNRLDEDPLLDPSVSIPIMDGENETKQRIIFRGRLHIRDVLKRLGYRGGPVRSFLERLDKDSWKLELSQAIIATDPGISEGIQILNELGHRLERGSEINFNGIDLNDLSSLPWGNFRLKRLGDTTIRDKTGEIDHLRHKDKGKGKATIQDEKETATPEASVAQPSGRTPTPTIPDSDSEAEADYEKTFMTDPGMTPRLKSRLSLLEQREKSERSSKDGLRPFHRK</sequence>
<reference evidence="3 5" key="1">
    <citation type="submission" date="2019-06" db="EMBL/GenBank/DDBJ databases">
        <authorList>
            <person name="Palmer J.M."/>
        </authorList>
    </citation>
    <scope>NUCLEOTIDE SEQUENCE</scope>
    <source>
        <strain evidence="4 5">TWF191</strain>
        <strain evidence="3">TWF679</strain>
    </source>
</reference>
<feature type="region of interest" description="Disordered" evidence="2">
    <location>
        <begin position="727"/>
        <end position="820"/>
    </location>
</feature>
<evidence type="ECO:0000256" key="2">
    <source>
        <dbReference type="SAM" id="MobiDB-lite"/>
    </source>
</evidence>
<organism evidence="3 6">
    <name type="scientific">Orbilia oligospora</name>
    <name type="common">Nematode-trapping fungus</name>
    <name type="synonym">Arthrobotrys oligospora</name>
    <dbReference type="NCBI Taxonomy" id="2813651"/>
    <lineage>
        <taxon>Eukaryota</taxon>
        <taxon>Fungi</taxon>
        <taxon>Dikarya</taxon>
        <taxon>Ascomycota</taxon>
        <taxon>Pezizomycotina</taxon>
        <taxon>Orbiliomycetes</taxon>
        <taxon>Orbiliales</taxon>
        <taxon>Orbiliaceae</taxon>
        <taxon>Orbilia</taxon>
    </lineage>
</organism>
<feature type="region of interest" description="Disordered" evidence="2">
    <location>
        <begin position="225"/>
        <end position="263"/>
    </location>
</feature>
<dbReference type="Proteomes" id="UP000483672">
    <property type="component" value="Unassembled WGS sequence"/>
</dbReference>
<feature type="region of interest" description="Disordered" evidence="2">
    <location>
        <begin position="431"/>
        <end position="509"/>
    </location>
</feature>
<feature type="compositionally biased region" description="Polar residues" evidence="2">
    <location>
        <begin position="757"/>
        <end position="770"/>
    </location>
</feature>
<comment type="caution">
    <text evidence="3">The sequence shown here is derived from an EMBL/GenBank/DDBJ whole genome shotgun (WGS) entry which is preliminary data.</text>
</comment>
<feature type="compositionally biased region" description="Basic and acidic residues" evidence="2">
    <location>
        <begin position="1"/>
        <end position="20"/>
    </location>
</feature>
<evidence type="ECO:0000313" key="5">
    <source>
        <dbReference type="Proteomes" id="UP000483672"/>
    </source>
</evidence>
<gene>
    <name evidence="4" type="ORF">TWF191_001263</name>
    <name evidence="3" type="ORF">TWF679_010867</name>
</gene>
<feature type="compositionally biased region" description="Basic and acidic residues" evidence="2">
    <location>
        <begin position="53"/>
        <end position="66"/>
    </location>
</feature>
<feature type="compositionally biased region" description="Low complexity" evidence="2">
    <location>
        <begin position="253"/>
        <end position="263"/>
    </location>
</feature>
<name>A0A6G1MHB5_ORBOL</name>
<evidence type="ECO:0000313" key="3">
    <source>
        <dbReference type="EMBL" id="KAF3202310.1"/>
    </source>
</evidence>
<evidence type="ECO:0000313" key="4">
    <source>
        <dbReference type="EMBL" id="KAF3229541.1"/>
    </source>
</evidence>
<feature type="compositionally biased region" description="Pro residues" evidence="2">
    <location>
        <begin position="185"/>
        <end position="196"/>
    </location>
</feature>
<dbReference type="OrthoDB" id="5336504at2759"/>
<dbReference type="EMBL" id="WIPF01000012">
    <property type="protein sequence ID" value="KAF3229541.1"/>
    <property type="molecule type" value="Genomic_DNA"/>
</dbReference>
<proteinExistence type="predicted"/>
<accession>A0A6G1MHB5</accession>
<feature type="compositionally biased region" description="Basic and acidic residues" evidence="2">
    <location>
        <begin position="801"/>
        <end position="820"/>
    </location>
</feature>